<dbReference type="InterPro" id="IPR008920">
    <property type="entry name" value="TF_FadR/GntR_C"/>
</dbReference>
<keyword evidence="1" id="KW-0805">Transcription regulation</keyword>
<dbReference type="Gene3D" id="1.20.120.530">
    <property type="entry name" value="GntR ligand-binding domain-like"/>
    <property type="match status" value="1"/>
</dbReference>
<dbReference type="Proteomes" id="UP000198507">
    <property type="component" value="Unassembled WGS sequence"/>
</dbReference>
<organism evidence="5 6">
    <name type="scientific">Geodermatophilus poikilotrophus</name>
    <dbReference type="NCBI Taxonomy" id="1333667"/>
    <lineage>
        <taxon>Bacteria</taxon>
        <taxon>Bacillati</taxon>
        <taxon>Actinomycetota</taxon>
        <taxon>Actinomycetes</taxon>
        <taxon>Geodermatophilales</taxon>
        <taxon>Geodermatophilaceae</taxon>
        <taxon>Geodermatophilus</taxon>
    </lineage>
</organism>
<dbReference type="PROSITE" id="PS50949">
    <property type="entry name" value="HTH_GNTR"/>
    <property type="match status" value="1"/>
</dbReference>
<dbReference type="Gene3D" id="1.10.10.10">
    <property type="entry name" value="Winged helix-like DNA-binding domain superfamily/Winged helix DNA-binding domain"/>
    <property type="match status" value="1"/>
</dbReference>
<accession>A0A1I0ENM2</accession>
<dbReference type="PRINTS" id="PR00035">
    <property type="entry name" value="HTHGNTR"/>
</dbReference>
<evidence type="ECO:0000259" key="4">
    <source>
        <dbReference type="PROSITE" id="PS50949"/>
    </source>
</evidence>
<dbReference type="GO" id="GO:0003677">
    <property type="term" value="F:DNA binding"/>
    <property type="evidence" value="ECO:0007669"/>
    <property type="project" value="UniProtKB-KW"/>
</dbReference>
<gene>
    <name evidence="5" type="ORF">SAMN04488546_2476</name>
</gene>
<dbReference type="SUPFAM" id="SSF48008">
    <property type="entry name" value="GntR ligand-binding domain-like"/>
    <property type="match status" value="1"/>
</dbReference>
<reference evidence="6" key="1">
    <citation type="submission" date="2016-10" db="EMBL/GenBank/DDBJ databases">
        <authorList>
            <person name="Varghese N."/>
            <person name="Submissions S."/>
        </authorList>
    </citation>
    <scope>NUCLEOTIDE SEQUENCE [LARGE SCALE GENOMIC DNA]</scope>
    <source>
        <strain evidence="6">DSM 44209</strain>
    </source>
</reference>
<keyword evidence="2" id="KW-0238">DNA-binding</keyword>
<dbReference type="SUPFAM" id="SSF46785">
    <property type="entry name" value="Winged helix' DNA-binding domain"/>
    <property type="match status" value="1"/>
</dbReference>
<dbReference type="InterPro" id="IPR036388">
    <property type="entry name" value="WH-like_DNA-bd_sf"/>
</dbReference>
<dbReference type="PANTHER" id="PTHR43537">
    <property type="entry name" value="TRANSCRIPTIONAL REGULATOR, GNTR FAMILY"/>
    <property type="match status" value="1"/>
</dbReference>
<dbReference type="GO" id="GO:0003700">
    <property type="term" value="F:DNA-binding transcription factor activity"/>
    <property type="evidence" value="ECO:0007669"/>
    <property type="project" value="InterPro"/>
</dbReference>
<dbReference type="InterPro" id="IPR000524">
    <property type="entry name" value="Tscrpt_reg_HTH_GntR"/>
</dbReference>
<name>A0A1I0ENM2_9ACTN</name>
<evidence type="ECO:0000313" key="5">
    <source>
        <dbReference type="EMBL" id="SET46605.1"/>
    </source>
</evidence>
<dbReference type="AlphaFoldDB" id="A0A1I0ENM2"/>
<dbReference type="RefSeq" id="WP_217638138.1">
    <property type="nucleotide sequence ID" value="NZ_FOIE01000005.1"/>
</dbReference>
<dbReference type="EMBL" id="FOIE01000005">
    <property type="protein sequence ID" value="SET46605.1"/>
    <property type="molecule type" value="Genomic_DNA"/>
</dbReference>
<feature type="domain" description="HTH gntR-type" evidence="4">
    <location>
        <begin position="22"/>
        <end position="90"/>
    </location>
</feature>
<dbReference type="SMART" id="SM00345">
    <property type="entry name" value="HTH_GNTR"/>
    <property type="match status" value="1"/>
</dbReference>
<evidence type="ECO:0000256" key="1">
    <source>
        <dbReference type="ARBA" id="ARBA00023015"/>
    </source>
</evidence>
<dbReference type="CDD" id="cd07377">
    <property type="entry name" value="WHTH_GntR"/>
    <property type="match status" value="1"/>
</dbReference>
<dbReference type="InterPro" id="IPR011711">
    <property type="entry name" value="GntR_C"/>
</dbReference>
<sequence>MSAPGEPEASAPGGLQPLRRSPRLYEQVVQQLVSWADESGLGPGDRLPAERDLAVRLGVSRATLAQALVALEVTGVVSVRHGDGTVLLAAPRSEAVLAALRARRHDLGDVIEARQALEVRLAALAARRRTEADLAEIDAALDAMAEDVRSGGRGVGGDERFHAAVTAAGHAPLLGRLMAEIADLVRESRIESLSQAGRPARSLAGHRAIAEAIRAGDAPAAAAAMTAHIELVSDVPLLADDDG</sequence>
<dbReference type="InterPro" id="IPR036390">
    <property type="entry name" value="WH_DNA-bd_sf"/>
</dbReference>
<proteinExistence type="predicted"/>
<evidence type="ECO:0000256" key="2">
    <source>
        <dbReference type="ARBA" id="ARBA00023125"/>
    </source>
</evidence>
<protein>
    <submittedName>
        <fullName evidence="5">Transcriptional regulator, GntR family</fullName>
    </submittedName>
</protein>
<evidence type="ECO:0000256" key="3">
    <source>
        <dbReference type="ARBA" id="ARBA00023163"/>
    </source>
</evidence>
<evidence type="ECO:0000313" key="6">
    <source>
        <dbReference type="Proteomes" id="UP000198507"/>
    </source>
</evidence>
<dbReference type="Pfam" id="PF07729">
    <property type="entry name" value="FCD"/>
    <property type="match status" value="1"/>
</dbReference>
<keyword evidence="6" id="KW-1185">Reference proteome</keyword>
<dbReference type="PANTHER" id="PTHR43537:SF5">
    <property type="entry name" value="UXU OPERON TRANSCRIPTIONAL REGULATOR"/>
    <property type="match status" value="1"/>
</dbReference>
<dbReference type="SMART" id="SM00895">
    <property type="entry name" value="FCD"/>
    <property type="match status" value="1"/>
</dbReference>
<dbReference type="Pfam" id="PF00392">
    <property type="entry name" value="GntR"/>
    <property type="match status" value="1"/>
</dbReference>
<keyword evidence="3" id="KW-0804">Transcription</keyword>